<feature type="transmembrane region" description="Helical" evidence="1">
    <location>
        <begin position="36"/>
        <end position="59"/>
    </location>
</feature>
<dbReference type="RefSeq" id="WP_073601683.1">
    <property type="nucleotide sequence ID" value="NZ_MRCB01000052.1"/>
</dbReference>
<dbReference type="EMBL" id="MRCB01000052">
    <property type="protein sequence ID" value="OKH18256.1"/>
    <property type="molecule type" value="Genomic_DNA"/>
</dbReference>
<evidence type="ECO:0000313" key="2">
    <source>
        <dbReference type="EMBL" id="OKH18256.1"/>
    </source>
</evidence>
<evidence type="ECO:0000313" key="3">
    <source>
        <dbReference type="Proteomes" id="UP000186868"/>
    </source>
</evidence>
<sequence>MRRIDVIGIGIGIFAAGGVIYLFLQAFGLDSLSAGVWSQAILVAGLVGWTLTYLFRVLTKNMTYNQQRRDYEDAILQKRLDEMAPEELEKLLSEVEQEKQTKQTKAQKKA</sequence>
<dbReference type="Pfam" id="PF11460">
    <property type="entry name" value="DUF3007"/>
    <property type="match status" value="1"/>
</dbReference>
<dbReference type="AlphaFoldDB" id="A0A1U7H7D2"/>
<reference evidence="2 3" key="1">
    <citation type="submission" date="2016-11" db="EMBL/GenBank/DDBJ databases">
        <title>Draft Genome Sequences of Nine Cyanobacterial Strains from Diverse Habitats.</title>
        <authorList>
            <person name="Zhu T."/>
            <person name="Hou S."/>
            <person name="Lu X."/>
            <person name="Hess W.R."/>
        </authorList>
    </citation>
    <scope>NUCLEOTIDE SEQUENCE [LARGE SCALE GENOMIC DNA]</scope>
    <source>
        <strain evidence="2 3">NIES-593</strain>
    </source>
</reference>
<keyword evidence="1" id="KW-0472">Membrane</keyword>
<name>A0A1U7H7D2_9CYAN</name>
<dbReference type="Proteomes" id="UP000186868">
    <property type="component" value="Unassembled WGS sequence"/>
</dbReference>
<dbReference type="OrthoDB" id="467669at2"/>
<keyword evidence="1" id="KW-0812">Transmembrane</keyword>
<evidence type="ECO:0008006" key="4">
    <source>
        <dbReference type="Google" id="ProtNLM"/>
    </source>
</evidence>
<accession>A0A1U7H7D2</accession>
<comment type="caution">
    <text evidence="2">The sequence shown here is derived from an EMBL/GenBank/DDBJ whole genome shotgun (WGS) entry which is preliminary data.</text>
</comment>
<gene>
    <name evidence="2" type="ORF">NIES593_22305</name>
</gene>
<dbReference type="InterPro" id="IPR021562">
    <property type="entry name" value="DUF3007"/>
</dbReference>
<proteinExistence type="predicted"/>
<protein>
    <recommendedName>
        <fullName evidence="4">DUF3007 domain-containing protein</fullName>
    </recommendedName>
</protein>
<organism evidence="2 3">
    <name type="scientific">Hydrococcus rivularis NIES-593</name>
    <dbReference type="NCBI Taxonomy" id="1921803"/>
    <lineage>
        <taxon>Bacteria</taxon>
        <taxon>Bacillati</taxon>
        <taxon>Cyanobacteriota</taxon>
        <taxon>Cyanophyceae</taxon>
        <taxon>Pleurocapsales</taxon>
        <taxon>Hydrococcaceae</taxon>
        <taxon>Hydrococcus</taxon>
    </lineage>
</organism>
<keyword evidence="3" id="KW-1185">Reference proteome</keyword>
<dbReference type="PANTHER" id="PTHR35734">
    <property type="entry name" value="OS01G0805200 PROTEIN"/>
    <property type="match status" value="1"/>
</dbReference>
<dbReference type="STRING" id="1921803.NIES593_22305"/>
<evidence type="ECO:0000256" key="1">
    <source>
        <dbReference type="SAM" id="Phobius"/>
    </source>
</evidence>
<keyword evidence="1" id="KW-1133">Transmembrane helix</keyword>
<dbReference type="PANTHER" id="PTHR35734:SF1">
    <property type="entry name" value="OS01G0805200 PROTEIN"/>
    <property type="match status" value="1"/>
</dbReference>
<feature type="transmembrane region" description="Helical" evidence="1">
    <location>
        <begin position="7"/>
        <end position="24"/>
    </location>
</feature>